<protein>
    <submittedName>
        <fullName evidence="2">Uncharacterized protein</fullName>
    </submittedName>
</protein>
<evidence type="ECO:0000313" key="3">
    <source>
        <dbReference type="Proteomes" id="UP000636800"/>
    </source>
</evidence>
<dbReference type="AlphaFoldDB" id="A0A835RVI7"/>
<evidence type="ECO:0000313" key="2">
    <source>
        <dbReference type="EMBL" id="KAG0492858.1"/>
    </source>
</evidence>
<dbReference type="EMBL" id="JADCNL010000002">
    <property type="protein sequence ID" value="KAG0492858.1"/>
    <property type="molecule type" value="Genomic_DNA"/>
</dbReference>
<feature type="compositionally biased region" description="Low complexity" evidence="1">
    <location>
        <begin position="40"/>
        <end position="52"/>
    </location>
</feature>
<comment type="caution">
    <text evidence="2">The sequence shown here is derived from an EMBL/GenBank/DDBJ whole genome shotgun (WGS) entry which is preliminary data.</text>
</comment>
<dbReference type="Proteomes" id="UP000636800">
    <property type="component" value="Chromosome 2"/>
</dbReference>
<keyword evidence="3" id="KW-1185">Reference proteome</keyword>
<evidence type="ECO:0000256" key="1">
    <source>
        <dbReference type="SAM" id="MobiDB-lite"/>
    </source>
</evidence>
<accession>A0A835RVI7</accession>
<sequence length="240" mass="26806">MDKPHARPRVRFLDHRRCHGDEESKRRRKLQPDDSPRAASPLPGGRRSPGSPFLLSEVPAGRRAEFRRDIPPRCIRGRPPRLRVPTRKRHCSRPSRQITSTIASLGIPDQLLAICRDLQRSGISAASAFEPADDAAFEEKAVCFELRASNRESNPIPDEPMVIRSVTEICQVEDKPPPAPAPPISPPAKDDGEYTASEEEEDAEQFRRTIEAFIAKHRFRREEALAVVSCSAGLTEPIAV</sequence>
<feature type="compositionally biased region" description="Basic and acidic residues" evidence="1">
    <location>
        <begin position="60"/>
        <end position="71"/>
    </location>
</feature>
<feature type="compositionally biased region" description="Basic and acidic residues" evidence="1">
    <location>
        <begin position="1"/>
        <end position="36"/>
    </location>
</feature>
<name>A0A835RVI7_VANPL</name>
<proteinExistence type="predicted"/>
<organism evidence="2 3">
    <name type="scientific">Vanilla planifolia</name>
    <name type="common">Vanilla</name>
    <dbReference type="NCBI Taxonomy" id="51239"/>
    <lineage>
        <taxon>Eukaryota</taxon>
        <taxon>Viridiplantae</taxon>
        <taxon>Streptophyta</taxon>
        <taxon>Embryophyta</taxon>
        <taxon>Tracheophyta</taxon>
        <taxon>Spermatophyta</taxon>
        <taxon>Magnoliopsida</taxon>
        <taxon>Liliopsida</taxon>
        <taxon>Asparagales</taxon>
        <taxon>Orchidaceae</taxon>
        <taxon>Vanilloideae</taxon>
        <taxon>Vanilleae</taxon>
        <taxon>Vanilla</taxon>
    </lineage>
</organism>
<feature type="region of interest" description="Disordered" evidence="1">
    <location>
        <begin position="1"/>
        <end position="95"/>
    </location>
</feature>
<gene>
    <name evidence="2" type="ORF">HPP92_006256</name>
</gene>
<feature type="region of interest" description="Disordered" evidence="1">
    <location>
        <begin position="173"/>
        <end position="204"/>
    </location>
</feature>
<dbReference type="OrthoDB" id="2019614at2759"/>
<feature type="compositionally biased region" description="Basic residues" evidence="1">
    <location>
        <begin position="75"/>
        <end position="93"/>
    </location>
</feature>
<feature type="compositionally biased region" description="Pro residues" evidence="1">
    <location>
        <begin position="177"/>
        <end position="186"/>
    </location>
</feature>
<reference evidence="2 3" key="1">
    <citation type="journal article" date="2020" name="Nat. Food">
        <title>A phased Vanilla planifolia genome enables genetic improvement of flavour and production.</title>
        <authorList>
            <person name="Hasing T."/>
            <person name="Tang H."/>
            <person name="Brym M."/>
            <person name="Khazi F."/>
            <person name="Huang T."/>
            <person name="Chambers A.H."/>
        </authorList>
    </citation>
    <scope>NUCLEOTIDE SEQUENCE [LARGE SCALE GENOMIC DNA]</scope>
    <source>
        <tissue evidence="2">Leaf</tissue>
    </source>
</reference>